<dbReference type="PROSITE" id="PS50113">
    <property type="entry name" value="PAC"/>
    <property type="match status" value="1"/>
</dbReference>
<dbReference type="SUPFAM" id="SSF55874">
    <property type="entry name" value="ATPase domain of HSP90 chaperone/DNA topoisomerase II/histidine kinase"/>
    <property type="match status" value="1"/>
</dbReference>
<evidence type="ECO:0000256" key="1">
    <source>
        <dbReference type="ARBA" id="ARBA00000085"/>
    </source>
</evidence>
<dbReference type="InterPro" id="IPR003661">
    <property type="entry name" value="HisK_dim/P_dom"/>
</dbReference>
<evidence type="ECO:0000256" key="4">
    <source>
        <dbReference type="ARBA" id="ARBA00022679"/>
    </source>
</evidence>
<keyword evidence="6" id="KW-0418">Kinase</keyword>
<dbReference type="SUPFAM" id="SSF55785">
    <property type="entry name" value="PYP-like sensor domain (PAS domain)"/>
    <property type="match status" value="2"/>
</dbReference>
<dbReference type="GO" id="GO:0005524">
    <property type="term" value="F:ATP binding"/>
    <property type="evidence" value="ECO:0007669"/>
    <property type="project" value="UniProtKB-KW"/>
</dbReference>
<sequence>MTEQLPMAEPPSLTLSDSQYRRIFQYLPIPTILLGPDKRVLAVSKSWLQRYGMSQEQVLGHLCYEVYRRGNQPCPASVCRFPAAMQGQQGLFNAHEYQDSRGHWVVEEVHLSPFTDELGKVLGVIESVRDISEAKRLEASLTETNELLGGLLNSMLGVVVAADLEGRVLFVNRNSLPVMGYAPEELMGKTLWDLSPHEELKRLRSILDASDGPVRGVRTHLTKKDGEIVPVVVNLNYIYREGKPIGTLGIIRDQRERAKIERHLSSARMQVVQSDKLAMLGRMAAGVAHELNNPLTGITIYGELVRDQLPPDHPVQPDLQRIIEDAERCRDIVRDLLDYSRQGSIQLESLDLSQLVEEALALTHADSQGWHVEVVTEWYPEPLIIQGDRQLLRQVFINLISNAYDAMEGRGKLTVRTYLDDEGMRCAEVGDSGSGIAPEYLTKVFDPFFTTKPPGQGTGLGLSVVFGVISRHEGKILVKQSGPEGTTFLVRLPAQAPKTLLDFASTMRSDPEDEEIG</sequence>
<dbReference type="InterPro" id="IPR013767">
    <property type="entry name" value="PAS_fold"/>
</dbReference>
<dbReference type="EC" id="2.7.13.3" evidence="2"/>
<dbReference type="NCBIfam" id="TIGR00229">
    <property type="entry name" value="sensory_box"/>
    <property type="match status" value="2"/>
</dbReference>
<keyword evidence="7" id="KW-0067">ATP-binding</keyword>
<evidence type="ECO:0000256" key="6">
    <source>
        <dbReference type="ARBA" id="ARBA00022777"/>
    </source>
</evidence>
<keyword evidence="8" id="KW-0902">Two-component regulatory system</keyword>
<feature type="domain" description="PAS" evidence="10">
    <location>
        <begin position="144"/>
        <end position="208"/>
    </location>
</feature>
<gene>
    <name evidence="12" type="ORF">FAK_11920</name>
</gene>
<dbReference type="InterPro" id="IPR005467">
    <property type="entry name" value="His_kinase_dom"/>
</dbReference>
<dbReference type="CDD" id="cd00082">
    <property type="entry name" value="HisKA"/>
    <property type="match status" value="1"/>
</dbReference>
<dbReference type="AlphaFoldDB" id="A0AAU9EJG8"/>
<evidence type="ECO:0000256" key="7">
    <source>
        <dbReference type="ARBA" id="ARBA00022840"/>
    </source>
</evidence>
<dbReference type="SMART" id="SM00091">
    <property type="entry name" value="PAS"/>
    <property type="match status" value="2"/>
</dbReference>
<evidence type="ECO:0000256" key="3">
    <source>
        <dbReference type="ARBA" id="ARBA00022553"/>
    </source>
</evidence>
<evidence type="ECO:0000256" key="2">
    <source>
        <dbReference type="ARBA" id="ARBA00012438"/>
    </source>
</evidence>
<dbReference type="CDD" id="cd00130">
    <property type="entry name" value="PAS"/>
    <property type="match status" value="2"/>
</dbReference>
<dbReference type="Pfam" id="PF08448">
    <property type="entry name" value="PAS_4"/>
    <property type="match status" value="1"/>
</dbReference>
<dbReference type="RefSeq" id="WP_338605853.1">
    <property type="nucleotide sequence ID" value="NZ_AP028679.1"/>
</dbReference>
<dbReference type="SMART" id="SM00388">
    <property type="entry name" value="HisKA"/>
    <property type="match status" value="1"/>
</dbReference>
<dbReference type="InterPro" id="IPR003594">
    <property type="entry name" value="HATPase_dom"/>
</dbReference>
<keyword evidence="13" id="KW-1185">Reference proteome</keyword>
<evidence type="ECO:0000259" key="11">
    <source>
        <dbReference type="PROSITE" id="PS50113"/>
    </source>
</evidence>
<organism evidence="12 13">
    <name type="scientific">Desulfoferula mesophila</name>
    <dbReference type="NCBI Taxonomy" id="3058419"/>
    <lineage>
        <taxon>Bacteria</taxon>
        <taxon>Pseudomonadati</taxon>
        <taxon>Thermodesulfobacteriota</taxon>
        <taxon>Desulfarculia</taxon>
        <taxon>Desulfarculales</taxon>
        <taxon>Desulfarculaceae</taxon>
        <taxon>Desulfoferula</taxon>
    </lineage>
</organism>
<dbReference type="PANTHER" id="PTHR43065">
    <property type="entry name" value="SENSOR HISTIDINE KINASE"/>
    <property type="match status" value="1"/>
</dbReference>
<dbReference type="Proteomes" id="UP001366166">
    <property type="component" value="Chromosome"/>
</dbReference>
<reference evidence="13" key="1">
    <citation type="journal article" date="2023" name="Arch. Microbiol.">
        <title>Desulfoferula mesophilus gen. nov. sp. nov., a mesophilic sulfate-reducing bacterium isolated from a brackish lake sediment.</title>
        <authorList>
            <person name="Watanabe T."/>
            <person name="Yabe T."/>
            <person name="Tsuji J.M."/>
            <person name="Fukui M."/>
        </authorList>
    </citation>
    <scope>NUCLEOTIDE SEQUENCE [LARGE SCALE GENOMIC DNA]</scope>
    <source>
        <strain evidence="13">12FAK</strain>
    </source>
</reference>
<dbReference type="InterPro" id="IPR035965">
    <property type="entry name" value="PAS-like_dom_sf"/>
</dbReference>
<dbReference type="InterPro" id="IPR000700">
    <property type="entry name" value="PAS-assoc_C"/>
</dbReference>
<dbReference type="GO" id="GO:0006355">
    <property type="term" value="P:regulation of DNA-templated transcription"/>
    <property type="evidence" value="ECO:0007669"/>
    <property type="project" value="InterPro"/>
</dbReference>
<evidence type="ECO:0000313" key="13">
    <source>
        <dbReference type="Proteomes" id="UP001366166"/>
    </source>
</evidence>
<comment type="catalytic activity">
    <reaction evidence="1">
        <text>ATP + protein L-histidine = ADP + protein N-phospho-L-histidine.</text>
        <dbReference type="EC" id="2.7.13.3"/>
    </reaction>
</comment>
<dbReference type="KEGG" id="dmp:FAK_11920"/>
<keyword evidence="4" id="KW-0808">Transferase</keyword>
<dbReference type="EMBL" id="AP028679">
    <property type="protein sequence ID" value="BEQ14126.1"/>
    <property type="molecule type" value="Genomic_DNA"/>
</dbReference>
<evidence type="ECO:0000259" key="9">
    <source>
        <dbReference type="PROSITE" id="PS50109"/>
    </source>
</evidence>
<dbReference type="Pfam" id="PF00989">
    <property type="entry name" value="PAS"/>
    <property type="match status" value="1"/>
</dbReference>
<name>A0AAU9EJG8_9BACT</name>
<dbReference type="SMART" id="SM00086">
    <property type="entry name" value="PAC"/>
    <property type="match status" value="2"/>
</dbReference>
<dbReference type="InterPro" id="IPR013656">
    <property type="entry name" value="PAS_4"/>
</dbReference>
<dbReference type="Pfam" id="PF00512">
    <property type="entry name" value="HisKA"/>
    <property type="match status" value="1"/>
</dbReference>
<evidence type="ECO:0000256" key="5">
    <source>
        <dbReference type="ARBA" id="ARBA00022741"/>
    </source>
</evidence>
<keyword evidence="3" id="KW-0597">Phosphoprotein</keyword>
<evidence type="ECO:0000313" key="12">
    <source>
        <dbReference type="EMBL" id="BEQ14126.1"/>
    </source>
</evidence>
<accession>A0AAU9EJG8</accession>
<evidence type="ECO:0000259" key="10">
    <source>
        <dbReference type="PROSITE" id="PS50112"/>
    </source>
</evidence>
<dbReference type="Gene3D" id="1.10.287.130">
    <property type="match status" value="1"/>
</dbReference>
<dbReference type="InterPro" id="IPR036890">
    <property type="entry name" value="HATPase_C_sf"/>
</dbReference>
<dbReference type="PRINTS" id="PR00344">
    <property type="entry name" value="BCTRLSENSOR"/>
</dbReference>
<dbReference type="InterPro" id="IPR004358">
    <property type="entry name" value="Sig_transdc_His_kin-like_C"/>
</dbReference>
<proteinExistence type="predicted"/>
<dbReference type="SUPFAM" id="SSF47384">
    <property type="entry name" value="Homodimeric domain of signal transducing histidine kinase"/>
    <property type="match status" value="1"/>
</dbReference>
<dbReference type="Pfam" id="PF02518">
    <property type="entry name" value="HATPase_c"/>
    <property type="match status" value="1"/>
</dbReference>
<dbReference type="PANTHER" id="PTHR43065:SF10">
    <property type="entry name" value="PEROXIDE STRESS-ACTIVATED HISTIDINE KINASE MAK3"/>
    <property type="match status" value="1"/>
</dbReference>
<feature type="domain" description="PAC" evidence="11">
    <location>
        <begin position="85"/>
        <end position="143"/>
    </location>
</feature>
<dbReference type="PROSITE" id="PS50109">
    <property type="entry name" value="HIS_KIN"/>
    <property type="match status" value="1"/>
</dbReference>
<dbReference type="Gene3D" id="3.30.565.10">
    <property type="entry name" value="Histidine kinase-like ATPase, C-terminal domain"/>
    <property type="match status" value="1"/>
</dbReference>
<evidence type="ECO:0000256" key="8">
    <source>
        <dbReference type="ARBA" id="ARBA00023012"/>
    </source>
</evidence>
<dbReference type="InterPro" id="IPR000014">
    <property type="entry name" value="PAS"/>
</dbReference>
<dbReference type="Gene3D" id="3.30.450.20">
    <property type="entry name" value="PAS domain"/>
    <property type="match status" value="2"/>
</dbReference>
<dbReference type="SMART" id="SM00387">
    <property type="entry name" value="HATPase_c"/>
    <property type="match status" value="1"/>
</dbReference>
<dbReference type="GO" id="GO:0000155">
    <property type="term" value="F:phosphorelay sensor kinase activity"/>
    <property type="evidence" value="ECO:0007669"/>
    <property type="project" value="InterPro"/>
</dbReference>
<dbReference type="InterPro" id="IPR036097">
    <property type="entry name" value="HisK_dim/P_sf"/>
</dbReference>
<keyword evidence="5" id="KW-0547">Nucleotide-binding</keyword>
<dbReference type="InterPro" id="IPR001610">
    <property type="entry name" value="PAC"/>
</dbReference>
<protein>
    <recommendedName>
        <fullName evidence="2">histidine kinase</fullName>
        <ecNumber evidence="2">2.7.13.3</ecNumber>
    </recommendedName>
</protein>
<feature type="domain" description="Histidine kinase" evidence="9">
    <location>
        <begin position="286"/>
        <end position="496"/>
    </location>
</feature>
<dbReference type="PROSITE" id="PS50112">
    <property type="entry name" value="PAS"/>
    <property type="match status" value="1"/>
</dbReference>